<reference evidence="2" key="1">
    <citation type="submission" date="2024-07" db="EMBL/GenBank/DDBJ databases">
        <title>Two chromosome-level genome assemblies of Korean endemic species Abeliophyllum distichum and Forsythia ovata (Oleaceae).</title>
        <authorList>
            <person name="Jang H."/>
        </authorList>
    </citation>
    <scope>NUCLEOTIDE SEQUENCE [LARGE SCALE GENOMIC DNA]</scope>
</reference>
<evidence type="ECO:0000313" key="1">
    <source>
        <dbReference type="EMBL" id="KAL2549681.1"/>
    </source>
</evidence>
<dbReference type="AlphaFoldDB" id="A0ABD1WJF6"/>
<dbReference type="EMBL" id="JBFOLJ010000003">
    <property type="protein sequence ID" value="KAL2549681.1"/>
    <property type="molecule type" value="Genomic_DNA"/>
</dbReference>
<accession>A0ABD1WJF6</accession>
<protein>
    <submittedName>
        <fullName evidence="1">Uncharacterized protein</fullName>
    </submittedName>
</protein>
<comment type="caution">
    <text evidence="1">The sequence shown here is derived from an EMBL/GenBank/DDBJ whole genome shotgun (WGS) entry which is preliminary data.</text>
</comment>
<dbReference type="Proteomes" id="UP001604277">
    <property type="component" value="Unassembled WGS sequence"/>
</dbReference>
<sequence length="125" mass="13867">MAKDKNKKLDRRGDGRMKMKCTLYGKLGHNKIFHSSSIIHESENQFGDGIGTGSRAHVGEHLVYSQLVAISGIRQQDIPSSFLQPCGSTGPRPKVDFTPQRRLKATGNSLSMPTLENAWNNLMNK</sequence>
<proteinExistence type="predicted"/>
<keyword evidence="2" id="KW-1185">Reference proteome</keyword>
<organism evidence="1 2">
    <name type="scientific">Forsythia ovata</name>
    <dbReference type="NCBI Taxonomy" id="205694"/>
    <lineage>
        <taxon>Eukaryota</taxon>
        <taxon>Viridiplantae</taxon>
        <taxon>Streptophyta</taxon>
        <taxon>Embryophyta</taxon>
        <taxon>Tracheophyta</taxon>
        <taxon>Spermatophyta</taxon>
        <taxon>Magnoliopsida</taxon>
        <taxon>eudicotyledons</taxon>
        <taxon>Gunneridae</taxon>
        <taxon>Pentapetalae</taxon>
        <taxon>asterids</taxon>
        <taxon>lamiids</taxon>
        <taxon>Lamiales</taxon>
        <taxon>Oleaceae</taxon>
        <taxon>Forsythieae</taxon>
        <taxon>Forsythia</taxon>
    </lineage>
</organism>
<name>A0ABD1WJF6_9LAMI</name>
<gene>
    <name evidence="1" type="ORF">Fot_11211</name>
</gene>
<evidence type="ECO:0000313" key="2">
    <source>
        <dbReference type="Proteomes" id="UP001604277"/>
    </source>
</evidence>